<feature type="modified residue" description="N6-(pyridoxal phosphate)lysine" evidence="7">
    <location>
        <position position="253"/>
    </location>
</feature>
<name>A0A7W8TRD6_9MICC</name>
<dbReference type="Gene3D" id="3.90.1150.10">
    <property type="entry name" value="Aspartate Aminotransferase, domain 1"/>
    <property type="match status" value="1"/>
</dbReference>
<sequence>MGKESIISSIAEEIFGIREAGLYKIERHIDSPQDSSIQAGSIGSPAAPVLNFCANNYLGLANDPRLIAAAHAGLDEHGFGMASVRFICGTQDIHLALESEVSEFLGTEATILFSSCFDANGGVFETLFGPEDAIISDALNHASIIDGIRLSKANRFRYANQDMADLRAQLEAAQTLNDGTGPRRAVIVTDGVFSMDGFIAPLREICDLADEFGALVMVDDSHAVGFMGPTGAGIPEHLGVSERVDIYTGTFGKALGGASGGYVSGRAEIVELLRQRARPYLFSNSLAPAIVQATREALNIVKASGELREKLFRIAANFRSAMTQAGFELLPGEHAIVPVMFGDAHKASAVADEMLKLGVFVTAFSYPVVPRDAARIRVQLSAGHSLQEIDQCVRAFVTARQAVEDRFLKQTR</sequence>
<evidence type="ECO:0000256" key="5">
    <source>
        <dbReference type="ARBA" id="ARBA00023315"/>
    </source>
</evidence>
<dbReference type="GO" id="GO:0030170">
    <property type="term" value="F:pyridoxal phosphate binding"/>
    <property type="evidence" value="ECO:0007669"/>
    <property type="project" value="UniProtKB-UniRule"/>
</dbReference>
<dbReference type="InterPro" id="IPR001917">
    <property type="entry name" value="Aminotrans_II_pyridoxalP_BS"/>
</dbReference>
<evidence type="ECO:0000256" key="7">
    <source>
        <dbReference type="HAMAP-Rule" id="MF_00985"/>
    </source>
</evidence>
<protein>
    <recommendedName>
        <fullName evidence="7">2-amino-3-ketobutyrate coenzyme A ligase</fullName>
        <shortName evidence="7">AKB ligase</shortName>
        <ecNumber evidence="7">2.3.1.29</ecNumber>
    </recommendedName>
    <alternativeName>
        <fullName evidence="7">Glycine acetyltransferase</fullName>
    </alternativeName>
</protein>
<dbReference type="InterPro" id="IPR015424">
    <property type="entry name" value="PyrdxlP-dep_Trfase"/>
</dbReference>
<dbReference type="RefSeq" id="WP_409366162.1">
    <property type="nucleotide sequence ID" value="NZ_BAAARH010000009.1"/>
</dbReference>
<feature type="domain" description="Aminotransferase class I/classII large" evidence="8">
    <location>
        <begin position="48"/>
        <end position="395"/>
    </location>
</feature>
<keyword evidence="4 7" id="KW-0663">Pyridoxal phosphate</keyword>
<evidence type="ECO:0000256" key="6">
    <source>
        <dbReference type="ARBA" id="ARBA00047715"/>
    </source>
</evidence>
<dbReference type="AlphaFoldDB" id="A0A7W8TRD6"/>
<dbReference type="InterPro" id="IPR004839">
    <property type="entry name" value="Aminotransferase_I/II_large"/>
</dbReference>
<accession>A0A7W8TRD6</accession>
<dbReference type="EMBL" id="JACHDR010000001">
    <property type="protein sequence ID" value="MBB5511485.1"/>
    <property type="molecule type" value="Genomic_DNA"/>
</dbReference>
<dbReference type="NCBIfam" id="TIGR01822">
    <property type="entry name" value="2am3keto_CoA"/>
    <property type="match status" value="1"/>
</dbReference>
<proteinExistence type="inferred from homology"/>
<feature type="binding site" description="in other chain" evidence="7">
    <location>
        <begin position="116"/>
        <end position="117"/>
    </location>
    <ligand>
        <name>pyridoxal 5'-phosphate</name>
        <dbReference type="ChEBI" id="CHEBI:597326"/>
        <note>ligand shared between dimeric partners</note>
    </ligand>
</feature>
<dbReference type="CDD" id="cd06454">
    <property type="entry name" value="KBL_like"/>
    <property type="match status" value="1"/>
</dbReference>
<comment type="caution">
    <text evidence="9">The sequence shown here is derived from an EMBL/GenBank/DDBJ whole genome shotgun (WGS) entry which is preliminary data.</text>
</comment>
<comment type="similarity">
    <text evidence="1 7">Belongs to the class-II pyridoxal-phosphate-dependent aminotransferase family.</text>
</comment>
<comment type="function">
    <text evidence="7">Catalyzes the cleavage of 2-amino-3-ketobutyrate to glycine and acetyl-CoA.</text>
</comment>
<feature type="binding site" description="in other chain" evidence="7">
    <location>
        <position position="194"/>
    </location>
    <ligand>
        <name>pyridoxal 5'-phosphate</name>
        <dbReference type="ChEBI" id="CHEBI:597326"/>
        <note>ligand shared between dimeric partners</note>
    </ligand>
</feature>
<dbReference type="PANTHER" id="PTHR13693">
    <property type="entry name" value="CLASS II AMINOTRANSFERASE/8-AMINO-7-OXONONANOATE SYNTHASE"/>
    <property type="match status" value="1"/>
</dbReference>
<dbReference type="InterPro" id="IPR050087">
    <property type="entry name" value="AON_synthase_class-II"/>
</dbReference>
<comment type="cofactor">
    <cofactor evidence="7">
        <name>pyridoxal 5'-phosphate</name>
        <dbReference type="ChEBI" id="CHEBI:597326"/>
    </cofactor>
    <text evidence="7">Binds 1 pyridoxal phosphate per subunit.</text>
</comment>
<feature type="binding site" evidence="7">
    <location>
        <begin position="283"/>
        <end position="284"/>
    </location>
    <ligand>
        <name>pyridoxal 5'-phosphate</name>
        <dbReference type="ChEBI" id="CHEBI:597326"/>
        <note>ligand shared between dimeric partners</note>
    </ligand>
</feature>
<dbReference type="GO" id="GO:0019518">
    <property type="term" value="P:L-threonine catabolic process to glycine"/>
    <property type="evidence" value="ECO:0007669"/>
    <property type="project" value="UniProtKB-UniRule"/>
</dbReference>
<dbReference type="HAMAP" id="MF_00985">
    <property type="entry name" value="2am3keto_CoA_ligase"/>
    <property type="match status" value="1"/>
</dbReference>
<dbReference type="FunFam" id="3.40.640.10:FF:000006">
    <property type="entry name" value="5-aminolevulinate synthase, mitochondrial"/>
    <property type="match status" value="1"/>
</dbReference>
<dbReference type="Pfam" id="PF00155">
    <property type="entry name" value="Aminotran_1_2"/>
    <property type="match status" value="1"/>
</dbReference>
<reference evidence="9 10" key="1">
    <citation type="submission" date="2020-08" db="EMBL/GenBank/DDBJ databases">
        <title>Sequencing the genomes of 1000 actinobacteria strains.</title>
        <authorList>
            <person name="Klenk H.-P."/>
        </authorList>
    </citation>
    <scope>NUCLEOTIDE SEQUENCE [LARGE SCALE GENOMIC DNA]</scope>
    <source>
        <strain evidence="9 10">DSM 105783</strain>
    </source>
</reference>
<evidence type="ECO:0000256" key="4">
    <source>
        <dbReference type="ARBA" id="ARBA00022898"/>
    </source>
</evidence>
<evidence type="ECO:0000256" key="1">
    <source>
        <dbReference type="ARBA" id="ARBA00008392"/>
    </source>
</evidence>
<feature type="binding site" evidence="7">
    <location>
        <position position="141"/>
    </location>
    <ligand>
        <name>substrate</name>
    </ligand>
</feature>
<evidence type="ECO:0000256" key="3">
    <source>
        <dbReference type="ARBA" id="ARBA00022679"/>
    </source>
</evidence>
<evidence type="ECO:0000256" key="2">
    <source>
        <dbReference type="ARBA" id="ARBA00011738"/>
    </source>
</evidence>
<dbReference type="InterPro" id="IPR015422">
    <property type="entry name" value="PyrdxlP-dep_Trfase_small"/>
</dbReference>
<dbReference type="GO" id="GO:0008710">
    <property type="term" value="F:8-amino-7-oxononanoate synthase activity"/>
    <property type="evidence" value="ECO:0007669"/>
    <property type="project" value="UniProtKB-EC"/>
</dbReference>
<dbReference type="GO" id="GO:0005829">
    <property type="term" value="C:cytosol"/>
    <property type="evidence" value="ECO:0007669"/>
    <property type="project" value="TreeGrafter"/>
</dbReference>
<feature type="binding site" evidence="7">
    <location>
        <position position="377"/>
    </location>
    <ligand>
        <name>substrate</name>
    </ligand>
</feature>
<evidence type="ECO:0000313" key="10">
    <source>
        <dbReference type="Proteomes" id="UP000580797"/>
    </source>
</evidence>
<evidence type="ECO:0000313" key="9">
    <source>
        <dbReference type="EMBL" id="MBB5511485.1"/>
    </source>
</evidence>
<dbReference type="PROSITE" id="PS00599">
    <property type="entry name" value="AA_TRANSFER_CLASS_2"/>
    <property type="match status" value="1"/>
</dbReference>
<dbReference type="SUPFAM" id="SSF53383">
    <property type="entry name" value="PLP-dependent transferases"/>
    <property type="match status" value="1"/>
</dbReference>
<feature type="binding site" description="in other chain" evidence="7">
    <location>
        <begin position="250"/>
        <end position="253"/>
    </location>
    <ligand>
        <name>pyridoxal 5'-phosphate</name>
        <dbReference type="ChEBI" id="CHEBI:597326"/>
        <note>ligand shared between dimeric partners</note>
    </ligand>
</feature>
<comment type="catalytic activity">
    <reaction evidence="7">
        <text>glycine + acetyl-CoA = (2S)-2-amino-3-oxobutanoate + CoA</text>
        <dbReference type="Rhea" id="RHEA:20736"/>
        <dbReference type="ChEBI" id="CHEBI:57287"/>
        <dbReference type="ChEBI" id="CHEBI:57288"/>
        <dbReference type="ChEBI" id="CHEBI:57305"/>
        <dbReference type="ChEBI" id="CHEBI:78948"/>
        <dbReference type="EC" id="2.3.1.29"/>
    </reaction>
</comment>
<keyword evidence="3 7" id="KW-0808">Transferase</keyword>
<dbReference type="InterPro" id="IPR015421">
    <property type="entry name" value="PyrdxlP-dep_Trfase_major"/>
</dbReference>
<organism evidence="9 10">
    <name type="scientific">Neomicrococcus aestuarii</name>
    <dbReference type="NCBI Taxonomy" id="556325"/>
    <lineage>
        <taxon>Bacteria</taxon>
        <taxon>Bacillati</taxon>
        <taxon>Actinomycetota</taxon>
        <taxon>Actinomycetes</taxon>
        <taxon>Micrococcales</taxon>
        <taxon>Micrococcaceae</taxon>
        <taxon>Neomicrococcus</taxon>
    </lineage>
</organism>
<feature type="binding site" description="in other chain" evidence="7">
    <location>
        <begin position="219"/>
        <end position="222"/>
    </location>
    <ligand>
        <name>pyridoxal 5'-phosphate</name>
        <dbReference type="ChEBI" id="CHEBI:597326"/>
        <note>ligand shared between dimeric partners</note>
    </ligand>
</feature>
<dbReference type="PANTHER" id="PTHR13693:SF102">
    <property type="entry name" value="2-AMINO-3-KETOBUTYRATE COENZYME A LIGASE, MITOCHONDRIAL"/>
    <property type="match status" value="1"/>
</dbReference>
<comment type="pathway">
    <text evidence="7">Amino-acid degradation; L-threonine degradation via oxydo-reductase pathway; glycine from L-threonine: step 2/2.</text>
</comment>
<keyword evidence="5 7" id="KW-0012">Acyltransferase</keyword>
<dbReference type="EC" id="2.3.1.29" evidence="7"/>
<dbReference type="Gene3D" id="3.40.640.10">
    <property type="entry name" value="Type I PLP-dependent aspartate aminotransferase-like (Major domain)"/>
    <property type="match status" value="1"/>
</dbReference>
<dbReference type="UniPathway" id="UPA00046">
    <property type="reaction ID" value="UER00506"/>
</dbReference>
<evidence type="ECO:0000259" key="8">
    <source>
        <dbReference type="Pfam" id="PF00155"/>
    </source>
</evidence>
<comment type="catalytic activity">
    <reaction evidence="6">
        <text>6-carboxyhexanoyl-[ACP] + L-alanine + H(+) = (8S)-8-amino-7-oxononanoate + holo-[ACP] + CO2</text>
        <dbReference type="Rhea" id="RHEA:42288"/>
        <dbReference type="Rhea" id="RHEA-COMP:9685"/>
        <dbReference type="Rhea" id="RHEA-COMP:9955"/>
        <dbReference type="ChEBI" id="CHEBI:15378"/>
        <dbReference type="ChEBI" id="CHEBI:16526"/>
        <dbReference type="ChEBI" id="CHEBI:57972"/>
        <dbReference type="ChEBI" id="CHEBI:64479"/>
        <dbReference type="ChEBI" id="CHEBI:78846"/>
        <dbReference type="ChEBI" id="CHEBI:149468"/>
        <dbReference type="EC" id="2.3.1.47"/>
    </reaction>
</comment>
<dbReference type="Proteomes" id="UP000580797">
    <property type="component" value="Unassembled WGS sequence"/>
</dbReference>
<dbReference type="GO" id="GO:0008890">
    <property type="term" value="F:glycine C-acetyltransferase activity"/>
    <property type="evidence" value="ECO:0007669"/>
    <property type="project" value="UniProtKB-UniRule"/>
</dbReference>
<dbReference type="InterPro" id="IPR011282">
    <property type="entry name" value="2am3keto_CoA_ligase"/>
</dbReference>
<comment type="subunit">
    <text evidence="2 7">Homodimer.</text>
</comment>
<gene>
    <name evidence="7" type="primary">kbl</name>
    <name evidence="9" type="ORF">HD598_000172</name>
</gene>
<dbReference type="NCBIfam" id="NF005394">
    <property type="entry name" value="PRK06939.1"/>
    <property type="match status" value="1"/>
</dbReference>